<reference evidence="3" key="1">
    <citation type="submission" date="2020-12" db="EMBL/GenBank/DDBJ databases">
        <title>Clostridium thailandense sp. nov., a novel acetogenic bacterium isolated from peat land soil in Thailand.</title>
        <authorList>
            <person name="Chaikitkaew S."/>
            <person name="Birkeland N.K."/>
        </authorList>
    </citation>
    <scope>NUCLEOTIDE SEQUENCE</scope>
    <source>
        <strain evidence="3">PL3</strain>
    </source>
</reference>
<evidence type="ECO:0000313" key="4">
    <source>
        <dbReference type="Proteomes" id="UP000694308"/>
    </source>
</evidence>
<organism evidence="3 4">
    <name type="scientific">Clostridium thailandense</name>
    <dbReference type="NCBI Taxonomy" id="2794346"/>
    <lineage>
        <taxon>Bacteria</taxon>
        <taxon>Bacillati</taxon>
        <taxon>Bacillota</taxon>
        <taxon>Clostridia</taxon>
        <taxon>Eubacteriales</taxon>
        <taxon>Clostridiaceae</taxon>
        <taxon>Clostridium</taxon>
    </lineage>
</organism>
<evidence type="ECO:0000313" key="3">
    <source>
        <dbReference type="EMBL" id="MBV7272060.1"/>
    </source>
</evidence>
<dbReference type="RefSeq" id="WP_218319097.1">
    <property type="nucleotide sequence ID" value="NZ_JAEEGC010000018.1"/>
</dbReference>
<dbReference type="Pfam" id="PF03572">
    <property type="entry name" value="Peptidase_S41"/>
    <property type="match status" value="1"/>
</dbReference>
<feature type="transmembrane region" description="Helical" evidence="1">
    <location>
        <begin position="9"/>
        <end position="27"/>
    </location>
</feature>
<proteinExistence type="predicted"/>
<feature type="domain" description="Tail specific protease" evidence="2">
    <location>
        <begin position="300"/>
        <end position="422"/>
    </location>
</feature>
<protein>
    <recommendedName>
        <fullName evidence="2">Tail specific protease domain-containing protein</fullName>
    </recommendedName>
</protein>
<comment type="caution">
    <text evidence="3">The sequence shown here is derived from an EMBL/GenBank/DDBJ whole genome shotgun (WGS) entry which is preliminary data.</text>
</comment>
<dbReference type="InterPro" id="IPR005151">
    <property type="entry name" value="Tail-specific_protease"/>
</dbReference>
<name>A0A949WQ07_9CLOT</name>
<dbReference type="EMBL" id="JAEEGC010000018">
    <property type="protein sequence ID" value="MBV7272060.1"/>
    <property type="molecule type" value="Genomic_DNA"/>
</dbReference>
<keyword evidence="1" id="KW-1133">Transmembrane helix</keyword>
<gene>
    <name evidence="3" type="ORF">I6U48_03900</name>
</gene>
<keyword evidence="1" id="KW-0472">Membrane</keyword>
<evidence type="ECO:0000256" key="1">
    <source>
        <dbReference type="SAM" id="Phobius"/>
    </source>
</evidence>
<dbReference type="GO" id="GO:0006508">
    <property type="term" value="P:proteolysis"/>
    <property type="evidence" value="ECO:0007669"/>
    <property type="project" value="InterPro"/>
</dbReference>
<accession>A0A949WQ07</accession>
<evidence type="ECO:0000259" key="2">
    <source>
        <dbReference type="Pfam" id="PF03572"/>
    </source>
</evidence>
<sequence length="448" mass="51503">MPKINRKGVYIAGALCIILLLAAYSYYSKVNEPVFSKVTKVNESNLTEKQWMEDIDYLHKNLPKHHKNLYHDLKKEDFDKEITNLKNDIPNLKPYEIKVRLAEIIALVKDAHTSLSIESDDENIYPIGLSWFGMELRVVSADRQYKDIIGAKLTKINGINADELMGKINRVIPHENGQWLRATNVRYIVMPDVLKSLNVTTQDKTEFSFIDKDGKEKKLILAPEKLTSSNIVRGIDLAPIKPIRAQNDTKDPNSQLYWYKYVPEDKILYFQYNQCIDREVAKEYGEKDYNSLPDFNEFSKGLIDEINNKDVDKFVIDLRYNPGGNSKLMTDFVSKLNNIQKLKGKGKIFVLTGRQTFSSGVWACLDLKKQTKAIFYGEPTGGNVNGYGDIKMLTLPNSHWQISYSTKLFNLSDDYKEGFIPDVFVDQSFDNYMKGIDDIYEAVKNYKG</sequence>
<keyword evidence="1" id="KW-0812">Transmembrane</keyword>
<dbReference type="Proteomes" id="UP000694308">
    <property type="component" value="Unassembled WGS sequence"/>
</dbReference>
<dbReference type="GO" id="GO:0008236">
    <property type="term" value="F:serine-type peptidase activity"/>
    <property type="evidence" value="ECO:0007669"/>
    <property type="project" value="InterPro"/>
</dbReference>
<dbReference type="AlphaFoldDB" id="A0A949WQ07"/>
<keyword evidence="4" id="KW-1185">Reference proteome</keyword>